<comment type="caution">
    <text evidence="2">The sequence shown here is derived from an EMBL/GenBank/DDBJ whole genome shotgun (WGS) entry which is preliminary data.</text>
</comment>
<evidence type="ECO:0000313" key="3">
    <source>
        <dbReference type="Proteomes" id="UP000193719"/>
    </source>
</evidence>
<sequence>MDKLIYNLFYYKNLITSFVAPQSFAVTAYKLFETPKLPPKVPEWEKEFEKEHEFNIIKIPYSEHIDTIKERMVKNSTAFEVTRIPNFPEELTVLEYLPNPDVPKRQETIICVHGWDGRGFNYFKFIPKFQAKGFRVLTPDFPRHGKTLGEESGCHVFGHSINALIRYVNAPVYILAHSLGNGGFCINYGLSNEVEKKLVKRYAGIAIPDKFTDIVEIFENMIGIANRCHPYFLAENNKNLGFDISKMVFGEIINNYSIPTLIIHDKNDKELDFNKASNSASLLPHKNYKVNNEIKPCFYESEGLGHRRILRDDDIVDRIVEFFSENIELQD</sequence>
<dbReference type="EMBL" id="MCFH01000005">
    <property type="protein sequence ID" value="ORX57762.1"/>
    <property type="molecule type" value="Genomic_DNA"/>
</dbReference>
<evidence type="ECO:0000313" key="2">
    <source>
        <dbReference type="EMBL" id="ORX57762.1"/>
    </source>
</evidence>
<reference evidence="2 3" key="2">
    <citation type="submission" date="2016-08" db="EMBL/GenBank/DDBJ databases">
        <title>Pervasive Adenine N6-methylation of Active Genes in Fungi.</title>
        <authorList>
            <consortium name="DOE Joint Genome Institute"/>
            <person name="Mondo S.J."/>
            <person name="Dannebaum R.O."/>
            <person name="Kuo R.C."/>
            <person name="Labutti K."/>
            <person name="Haridas S."/>
            <person name="Kuo A."/>
            <person name="Salamov A."/>
            <person name="Ahrendt S.R."/>
            <person name="Lipzen A."/>
            <person name="Sullivan W."/>
            <person name="Andreopoulos W.B."/>
            <person name="Clum A."/>
            <person name="Lindquist E."/>
            <person name="Daum C."/>
            <person name="Ramamoorthy G.K."/>
            <person name="Gryganskyi A."/>
            <person name="Culley D."/>
            <person name="Magnuson J.K."/>
            <person name="James T.Y."/>
            <person name="O'Malley M.A."/>
            <person name="Stajich J.E."/>
            <person name="Spatafora J.W."/>
            <person name="Visel A."/>
            <person name="Grigoriev I.V."/>
        </authorList>
    </citation>
    <scope>NUCLEOTIDE SEQUENCE [LARGE SCALE GENOMIC DNA]</scope>
    <source>
        <strain evidence="3">finn</strain>
    </source>
</reference>
<dbReference type="SUPFAM" id="SSF53474">
    <property type="entry name" value="alpha/beta-Hydrolases"/>
    <property type="match status" value="1"/>
</dbReference>
<dbReference type="OrthoDB" id="284184at2759"/>
<name>A0A1Y1VJ71_9FUNG</name>
<keyword evidence="3" id="KW-1185">Reference proteome</keyword>
<dbReference type="InterPro" id="IPR029058">
    <property type="entry name" value="AB_hydrolase_fold"/>
</dbReference>
<evidence type="ECO:0000259" key="1">
    <source>
        <dbReference type="Pfam" id="PF12697"/>
    </source>
</evidence>
<proteinExistence type="predicted"/>
<dbReference type="GO" id="GO:0016787">
    <property type="term" value="F:hydrolase activity"/>
    <property type="evidence" value="ECO:0007669"/>
    <property type="project" value="UniProtKB-KW"/>
</dbReference>
<dbReference type="Proteomes" id="UP000193719">
    <property type="component" value="Unassembled WGS sequence"/>
</dbReference>
<protein>
    <submittedName>
        <fullName evidence="2">Alpha/beta-hydrolase</fullName>
    </submittedName>
</protein>
<feature type="domain" description="AB hydrolase-1" evidence="1">
    <location>
        <begin position="109"/>
        <end position="182"/>
    </location>
</feature>
<accession>A0A1Y1VJ71</accession>
<keyword evidence="2" id="KW-0378">Hydrolase</keyword>
<gene>
    <name evidence="2" type="ORF">BCR36DRAFT_409237</name>
</gene>
<dbReference type="InterPro" id="IPR000073">
    <property type="entry name" value="AB_hydrolase_1"/>
</dbReference>
<reference evidence="2 3" key="1">
    <citation type="submission" date="2016-08" db="EMBL/GenBank/DDBJ databases">
        <title>Genomes of anaerobic fungi encode conserved fungal cellulosomes for biomass hydrolysis.</title>
        <authorList>
            <consortium name="DOE Joint Genome Institute"/>
            <person name="Haitjema C.H."/>
            <person name="Gilmore S.P."/>
            <person name="Henske J.K."/>
            <person name="Solomon K.V."/>
            <person name="De Groot R."/>
            <person name="Kuo A."/>
            <person name="Mondo S.J."/>
            <person name="Salamov A.A."/>
            <person name="Labutti K."/>
            <person name="Zhao Z."/>
            <person name="Chiniquy J."/>
            <person name="Barry K."/>
            <person name="Brewer H.M."/>
            <person name="Purvine S.O."/>
            <person name="Wright A.T."/>
            <person name="Boxma B."/>
            <person name="Van Alen T."/>
            <person name="Hackstein J.H."/>
            <person name="Baker S.E."/>
            <person name="Grigoriev I.V."/>
            <person name="O'Malley M.A."/>
        </authorList>
    </citation>
    <scope>NUCLEOTIDE SEQUENCE [LARGE SCALE GENOMIC DNA]</scope>
    <source>
        <strain evidence="3">finn</strain>
    </source>
</reference>
<dbReference type="Pfam" id="PF12697">
    <property type="entry name" value="Abhydrolase_6"/>
    <property type="match status" value="1"/>
</dbReference>
<organism evidence="2 3">
    <name type="scientific">Piromyces finnis</name>
    <dbReference type="NCBI Taxonomy" id="1754191"/>
    <lineage>
        <taxon>Eukaryota</taxon>
        <taxon>Fungi</taxon>
        <taxon>Fungi incertae sedis</taxon>
        <taxon>Chytridiomycota</taxon>
        <taxon>Chytridiomycota incertae sedis</taxon>
        <taxon>Neocallimastigomycetes</taxon>
        <taxon>Neocallimastigales</taxon>
        <taxon>Neocallimastigaceae</taxon>
        <taxon>Piromyces</taxon>
    </lineage>
</organism>
<dbReference type="Gene3D" id="3.40.50.1820">
    <property type="entry name" value="alpha/beta hydrolase"/>
    <property type="match status" value="1"/>
</dbReference>
<dbReference type="AlphaFoldDB" id="A0A1Y1VJ71"/>